<feature type="non-terminal residue" evidence="2">
    <location>
        <position position="78"/>
    </location>
</feature>
<proteinExistence type="predicted"/>
<protein>
    <recommendedName>
        <fullName evidence="1">YjeF N-terminal domain-containing protein</fullName>
    </recommendedName>
</protein>
<dbReference type="Gene3D" id="3.40.50.10260">
    <property type="entry name" value="YjeF N-terminal domain"/>
    <property type="match status" value="1"/>
</dbReference>
<dbReference type="PROSITE" id="PS51385">
    <property type="entry name" value="YJEF_N"/>
    <property type="match status" value="1"/>
</dbReference>
<sequence length="78" mass="8362">MNERGVALILDEAVTAREMRAIEMNAEYLGVSKLQLMENAGKIVAEAVKERFSPKKKVLIACGLGGNGGDGFVEGRIP</sequence>
<name>X1V876_9ZZZZ</name>
<gene>
    <name evidence="2" type="ORF">S12H4_54708</name>
</gene>
<comment type="caution">
    <text evidence="2">The sequence shown here is derived from an EMBL/GenBank/DDBJ whole genome shotgun (WGS) entry which is preliminary data.</text>
</comment>
<dbReference type="InterPro" id="IPR004443">
    <property type="entry name" value="YjeF_N_dom"/>
</dbReference>
<evidence type="ECO:0000259" key="1">
    <source>
        <dbReference type="PROSITE" id="PS51385"/>
    </source>
</evidence>
<dbReference type="Pfam" id="PF03853">
    <property type="entry name" value="YjeF_N"/>
    <property type="match status" value="1"/>
</dbReference>
<reference evidence="2" key="1">
    <citation type="journal article" date="2014" name="Front. Microbiol.">
        <title>High frequency of phylogenetically diverse reductive dehalogenase-homologous genes in deep subseafloor sedimentary metagenomes.</title>
        <authorList>
            <person name="Kawai M."/>
            <person name="Futagami T."/>
            <person name="Toyoda A."/>
            <person name="Takaki Y."/>
            <person name="Nishi S."/>
            <person name="Hori S."/>
            <person name="Arai W."/>
            <person name="Tsubouchi T."/>
            <person name="Morono Y."/>
            <person name="Uchiyama I."/>
            <person name="Ito T."/>
            <person name="Fujiyama A."/>
            <person name="Inagaki F."/>
            <person name="Takami H."/>
        </authorList>
    </citation>
    <scope>NUCLEOTIDE SEQUENCE</scope>
    <source>
        <strain evidence="2">Expedition CK06-06</strain>
    </source>
</reference>
<dbReference type="InterPro" id="IPR036652">
    <property type="entry name" value="YjeF_N_dom_sf"/>
</dbReference>
<evidence type="ECO:0000313" key="2">
    <source>
        <dbReference type="EMBL" id="GAJ12467.1"/>
    </source>
</evidence>
<dbReference type="SUPFAM" id="SSF64153">
    <property type="entry name" value="YjeF N-terminal domain-like"/>
    <property type="match status" value="1"/>
</dbReference>
<feature type="domain" description="YjeF N-terminal" evidence="1">
    <location>
        <begin position="19"/>
        <end position="78"/>
    </location>
</feature>
<organism evidence="2">
    <name type="scientific">marine sediment metagenome</name>
    <dbReference type="NCBI Taxonomy" id="412755"/>
    <lineage>
        <taxon>unclassified sequences</taxon>
        <taxon>metagenomes</taxon>
        <taxon>ecological metagenomes</taxon>
    </lineage>
</organism>
<dbReference type="EMBL" id="BARW01035006">
    <property type="protein sequence ID" value="GAJ12467.1"/>
    <property type="molecule type" value="Genomic_DNA"/>
</dbReference>
<accession>X1V876</accession>
<dbReference type="AlphaFoldDB" id="X1V876"/>